<reference evidence="3" key="1">
    <citation type="submission" date="2023-07" db="EMBL/GenBank/DDBJ databases">
        <title>The genome sequence of Rhodocytophaga aerolata KACC 12507.</title>
        <authorList>
            <person name="Zhang X."/>
        </authorList>
    </citation>
    <scope>NUCLEOTIDE SEQUENCE</scope>
    <source>
        <strain evidence="3">KACC 12507</strain>
    </source>
</reference>
<dbReference type="RefSeq" id="WP_302039617.1">
    <property type="nucleotide sequence ID" value="NZ_JAUKPO010000014.1"/>
</dbReference>
<dbReference type="InterPro" id="IPR008258">
    <property type="entry name" value="Transglycosylase_SLT_dom_1"/>
</dbReference>
<evidence type="ECO:0000313" key="3">
    <source>
        <dbReference type="EMBL" id="MDO1448815.1"/>
    </source>
</evidence>
<evidence type="ECO:0000259" key="2">
    <source>
        <dbReference type="Pfam" id="PF01464"/>
    </source>
</evidence>
<feature type="compositionally biased region" description="Polar residues" evidence="1">
    <location>
        <begin position="312"/>
        <end position="335"/>
    </location>
</feature>
<organism evidence="3 4">
    <name type="scientific">Rhodocytophaga aerolata</name>
    <dbReference type="NCBI Taxonomy" id="455078"/>
    <lineage>
        <taxon>Bacteria</taxon>
        <taxon>Pseudomonadati</taxon>
        <taxon>Bacteroidota</taxon>
        <taxon>Cytophagia</taxon>
        <taxon>Cytophagales</taxon>
        <taxon>Rhodocytophagaceae</taxon>
        <taxon>Rhodocytophaga</taxon>
    </lineage>
</organism>
<evidence type="ECO:0000256" key="1">
    <source>
        <dbReference type="SAM" id="MobiDB-lite"/>
    </source>
</evidence>
<keyword evidence="4" id="KW-1185">Reference proteome</keyword>
<proteinExistence type="predicted"/>
<dbReference type="InterPro" id="IPR023346">
    <property type="entry name" value="Lysozyme-like_dom_sf"/>
</dbReference>
<protein>
    <submittedName>
        <fullName evidence="3">Lytic transglycosylase domain-containing protein</fullName>
    </submittedName>
</protein>
<accession>A0ABT8R9R5</accession>
<sequence>MKKFQLILIFGFIISLVTYGIYSRLSEEYDFFYEYDSRYQVYSVEDPPEKIYFAGEEMPLEDKVVAKKFENELQVQTFWNYSKISLIKRARHWLPQLEPILKQHGIPKDFKYLAVVESMLNNVESPKSAAGFWQIMASTGAEYGLEINEEVDERYHPIKATHVACQYFKDSYKKFGNWTSVAASYNIGMSGLSRALRNQNETSYYKLNLNSQTADYIFRIVAIKQLLEHPKEFGYNVPRYNPYAIPMKRIPVKESIPDLAVFAEEHGITLEILREHNAWLLKNSLTIKDPEKTYTLLVPRNPEMLVKKETKNASPQQAQTDSIKISVTDSTLSRR</sequence>
<evidence type="ECO:0000313" key="4">
    <source>
        <dbReference type="Proteomes" id="UP001168528"/>
    </source>
</evidence>
<feature type="region of interest" description="Disordered" evidence="1">
    <location>
        <begin position="308"/>
        <end position="335"/>
    </location>
</feature>
<dbReference type="Pfam" id="PF01464">
    <property type="entry name" value="SLT"/>
    <property type="match status" value="1"/>
</dbReference>
<dbReference type="Proteomes" id="UP001168528">
    <property type="component" value="Unassembled WGS sequence"/>
</dbReference>
<dbReference type="Gene3D" id="1.10.530.10">
    <property type="match status" value="1"/>
</dbReference>
<dbReference type="CDD" id="cd16894">
    <property type="entry name" value="MltD-like"/>
    <property type="match status" value="1"/>
</dbReference>
<feature type="domain" description="Transglycosylase SLT" evidence="2">
    <location>
        <begin position="107"/>
        <end position="207"/>
    </location>
</feature>
<dbReference type="SUPFAM" id="SSF53955">
    <property type="entry name" value="Lysozyme-like"/>
    <property type="match status" value="1"/>
</dbReference>
<comment type="caution">
    <text evidence="3">The sequence shown here is derived from an EMBL/GenBank/DDBJ whole genome shotgun (WGS) entry which is preliminary data.</text>
</comment>
<gene>
    <name evidence="3" type="ORF">Q0590_21235</name>
</gene>
<dbReference type="EMBL" id="JAUKPO010000014">
    <property type="protein sequence ID" value="MDO1448815.1"/>
    <property type="molecule type" value="Genomic_DNA"/>
</dbReference>
<name>A0ABT8R9R5_9BACT</name>